<dbReference type="EMBL" id="JAGSPN010000432">
    <property type="protein sequence ID" value="MBR7784635.1"/>
    <property type="molecule type" value="Genomic_DNA"/>
</dbReference>
<evidence type="ECO:0000313" key="3">
    <source>
        <dbReference type="Proteomes" id="UP000680067"/>
    </source>
</evidence>
<accession>A0A941DRH5</accession>
<evidence type="ECO:0008006" key="4">
    <source>
        <dbReference type="Google" id="ProtNLM"/>
    </source>
</evidence>
<reference evidence="2" key="1">
    <citation type="submission" date="2021-04" db="EMBL/GenBank/DDBJ databases">
        <title>novel species isolated from subtropical streams in China.</title>
        <authorList>
            <person name="Lu H."/>
        </authorList>
    </citation>
    <scope>NUCLEOTIDE SEQUENCE</scope>
    <source>
        <strain evidence="2">LFS511W</strain>
    </source>
</reference>
<sequence length="102" mass="11119">MKINLSFKHKALVLALFAVTQSYVGLAQAATSTAVVNAAADGAEVPVNTVRERYTKYEYQIPMRDGVKLFTVVYVPKDSSQTYPFLMQRTPYGSGVHAGGES</sequence>
<keyword evidence="1" id="KW-0732">Signal</keyword>
<dbReference type="Proteomes" id="UP000680067">
    <property type="component" value="Unassembled WGS sequence"/>
</dbReference>
<feature type="chain" id="PRO_5036979656" description="X-Pro dipeptidyl-peptidase" evidence="1">
    <location>
        <begin position="30"/>
        <end position="102"/>
    </location>
</feature>
<evidence type="ECO:0000313" key="2">
    <source>
        <dbReference type="EMBL" id="MBR7784635.1"/>
    </source>
</evidence>
<evidence type="ECO:0000256" key="1">
    <source>
        <dbReference type="SAM" id="SignalP"/>
    </source>
</evidence>
<comment type="caution">
    <text evidence="2">The sequence shown here is derived from an EMBL/GenBank/DDBJ whole genome shotgun (WGS) entry which is preliminary data.</text>
</comment>
<protein>
    <recommendedName>
        <fullName evidence="4">X-Pro dipeptidyl-peptidase</fullName>
    </recommendedName>
</protein>
<keyword evidence="3" id="KW-1185">Reference proteome</keyword>
<feature type="non-terminal residue" evidence="2">
    <location>
        <position position="102"/>
    </location>
</feature>
<gene>
    <name evidence="2" type="ORF">KDM89_21110</name>
</gene>
<organism evidence="2 3">
    <name type="scientific">Undibacterium luofuense</name>
    <dbReference type="NCBI Taxonomy" id="2828733"/>
    <lineage>
        <taxon>Bacteria</taxon>
        <taxon>Pseudomonadati</taxon>
        <taxon>Pseudomonadota</taxon>
        <taxon>Betaproteobacteria</taxon>
        <taxon>Burkholderiales</taxon>
        <taxon>Oxalobacteraceae</taxon>
        <taxon>Undibacterium</taxon>
    </lineage>
</organism>
<name>A0A941DRH5_9BURK</name>
<proteinExistence type="predicted"/>
<feature type="signal peptide" evidence="1">
    <location>
        <begin position="1"/>
        <end position="29"/>
    </location>
</feature>
<dbReference type="SUPFAM" id="SSF53474">
    <property type="entry name" value="alpha/beta-Hydrolases"/>
    <property type="match status" value="1"/>
</dbReference>
<dbReference type="Gene3D" id="3.40.50.1820">
    <property type="entry name" value="alpha/beta hydrolase"/>
    <property type="match status" value="1"/>
</dbReference>
<dbReference type="InterPro" id="IPR029058">
    <property type="entry name" value="AB_hydrolase_fold"/>
</dbReference>
<dbReference type="AlphaFoldDB" id="A0A941DRH5"/>